<gene>
    <name evidence="1" type="ORF">C8N47_105189</name>
</gene>
<evidence type="ECO:0000313" key="2">
    <source>
        <dbReference type="Proteomes" id="UP000243525"/>
    </source>
</evidence>
<protein>
    <submittedName>
        <fullName evidence="1">Uncharacterized protein DUF4907</fullName>
    </submittedName>
</protein>
<dbReference type="RefSeq" id="WP_170111315.1">
    <property type="nucleotide sequence ID" value="NZ_OY782574.1"/>
</dbReference>
<dbReference type="Proteomes" id="UP000243525">
    <property type="component" value="Unassembled WGS sequence"/>
</dbReference>
<dbReference type="EMBL" id="QAAD01000005">
    <property type="protein sequence ID" value="PTN09348.1"/>
    <property type="molecule type" value="Genomic_DNA"/>
</dbReference>
<proteinExistence type="predicted"/>
<accession>A0A2T5C3L0</accession>
<dbReference type="AlphaFoldDB" id="A0A2T5C3L0"/>
<dbReference type="InterPro" id="IPR032593">
    <property type="entry name" value="DUF4907"/>
</dbReference>
<dbReference type="Pfam" id="PF16250">
    <property type="entry name" value="DUF4907"/>
    <property type="match status" value="1"/>
</dbReference>
<keyword evidence="2" id="KW-1185">Reference proteome</keyword>
<organism evidence="1 2">
    <name type="scientific">Mangrovibacterium marinum</name>
    <dbReference type="NCBI Taxonomy" id="1639118"/>
    <lineage>
        <taxon>Bacteria</taxon>
        <taxon>Pseudomonadati</taxon>
        <taxon>Bacteroidota</taxon>
        <taxon>Bacteroidia</taxon>
        <taxon>Marinilabiliales</taxon>
        <taxon>Prolixibacteraceae</taxon>
        <taxon>Mangrovibacterium</taxon>
    </lineage>
</organism>
<comment type="caution">
    <text evidence="1">The sequence shown here is derived from an EMBL/GenBank/DDBJ whole genome shotgun (WGS) entry which is preliminary data.</text>
</comment>
<reference evidence="1 2" key="1">
    <citation type="submission" date="2018-04" db="EMBL/GenBank/DDBJ databases">
        <title>Genomic Encyclopedia of Archaeal and Bacterial Type Strains, Phase II (KMG-II): from individual species to whole genera.</title>
        <authorList>
            <person name="Goeker M."/>
        </authorList>
    </citation>
    <scope>NUCLEOTIDE SEQUENCE [LARGE SCALE GENOMIC DNA]</scope>
    <source>
        <strain evidence="1 2">DSM 28823</strain>
    </source>
</reference>
<evidence type="ECO:0000313" key="1">
    <source>
        <dbReference type="EMBL" id="PTN09348.1"/>
    </source>
</evidence>
<sequence>MAILLGFSGVLLFSCKPQTIARVETKAVDDGWGYQILINDSPYIDQQYIPAISGKHRFQTEKDAQKTGRLVLQKMQKGQLPHLTVGELDSLGSVYTVTP</sequence>
<name>A0A2T5C3L0_9BACT</name>